<evidence type="ECO:0000313" key="2">
    <source>
        <dbReference type="EMBL" id="TNN34546.1"/>
    </source>
</evidence>
<reference evidence="2 3" key="1">
    <citation type="submission" date="2019-03" db="EMBL/GenBank/DDBJ databases">
        <title>First draft genome of Liparis tanakae, snailfish: a comprehensive survey of snailfish specific genes.</title>
        <authorList>
            <person name="Kim W."/>
            <person name="Song I."/>
            <person name="Jeong J.-H."/>
            <person name="Kim D."/>
            <person name="Kim S."/>
            <person name="Ryu S."/>
            <person name="Song J.Y."/>
            <person name="Lee S.K."/>
        </authorList>
    </citation>
    <scope>NUCLEOTIDE SEQUENCE [LARGE SCALE GENOMIC DNA]</scope>
    <source>
        <tissue evidence="2">Muscle</tissue>
    </source>
</reference>
<keyword evidence="3" id="KW-1185">Reference proteome</keyword>
<protein>
    <submittedName>
        <fullName evidence="2">Uncharacterized protein</fullName>
    </submittedName>
</protein>
<accession>A0A4Z2EZY1</accession>
<gene>
    <name evidence="2" type="ORF">EYF80_055290</name>
</gene>
<proteinExistence type="predicted"/>
<feature type="compositionally biased region" description="Low complexity" evidence="1">
    <location>
        <begin position="8"/>
        <end position="21"/>
    </location>
</feature>
<dbReference type="Proteomes" id="UP000314294">
    <property type="component" value="Unassembled WGS sequence"/>
</dbReference>
<feature type="region of interest" description="Disordered" evidence="1">
    <location>
        <begin position="8"/>
        <end position="36"/>
    </location>
</feature>
<evidence type="ECO:0000256" key="1">
    <source>
        <dbReference type="SAM" id="MobiDB-lite"/>
    </source>
</evidence>
<name>A0A4Z2EZY1_9TELE</name>
<comment type="caution">
    <text evidence="2">The sequence shown here is derived from an EMBL/GenBank/DDBJ whole genome shotgun (WGS) entry which is preliminary data.</text>
</comment>
<dbReference type="EMBL" id="SRLO01001940">
    <property type="protein sequence ID" value="TNN34546.1"/>
    <property type="molecule type" value="Genomic_DNA"/>
</dbReference>
<evidence type="ECO:0000313" key="3">
    <source>
        <dbReference type="Proteomes" id="UP000314294"/>
    </source>
</evidence>
<sequence length="137" mass="14328">MLCGCIPSRLSSPSGSESWRSVPRAASRGGQSLGQRVVEVSRGGQSLWQRVVEVSPSGSESWRSVVKVSPSGSESWRSVPRAASRGGQSLWQRVVEVSPSGSESWRHAACVDVGPLLTGCVVDLGRGAHGPHGLPGV</sequence>
<dbReference type="AlphaFoldDB" id="A0A4Z2EZY1"/>
<organism evidence="2 3">
    <name type="scientific">Liparis tanakae</name>
    <name type="common">Tanaka's snailfish</name>
    <dbReference type="NCBI Taxonomy" id="230148"/>
    <lineage>
        <taxon>Eukaryota</taxon>
        <taxon>Metazoa</taxon>
        <taxon>Chordata</taxon>
        <taxon>Craniata</taxon>
        <taxon>Vertebrata</taxon>
        <taxon>Euteleostomi</taxon>
        <taxon>Actinopterygii</taxon>
        <taxon>Neopterygii</taxon>
        <taxon>Teleostei</taxon>
        <taxon>Neoteleostei</taxon>
        <taxon>Acanthomorphata</taxon>
        <taxon>Eupercaria</taxon>
        <taxon>Perciformes</taxon>
        <taxon>Cottioidei</taxon>
        <taxon>Cottales</taxon>
        <taxon>Liparidae</taxon>
        <taxon>Liparis</taxon>
    </lineage>
</organism>